<dbReference type="GO" id="GO:0022857">
    <property type="term" value="F:transmembrane transporter activity"/>
    <property type="evidence" value="ECO:0007669"/>
    <property type="project" value="InterPro"/>
</dbReference>
<feature type="transmembrane region" description="Helical" evidence="6">
    <location>
        <begin position="296"/>
        <end position="315"/>
    </location>
</feature>
<feature type="transmembrane region" description="Helical" evidence="6">
    <location>
        <begin position="7"/>
        <end position="29"/>
    </location>
</feature>
<feature type="transmembrane region" description="Helical" evidence="6">
    <location>
        <begin position="433"/>
        <end position="450"/>
    </location>
</feature>
<organism evidence="7 8">
    <name type="scientific">Kaistella chaponensis</name>
    <dbReference type="NCBI Taxonomy" id="713588"/>
    <lineage>
        <taxon>Bacteria</taxon>
        <taxon>Pseudomonadati</taxon>
        <taxon>Bacteroidota</taxon>
        <taxon>Flavobacteriia</taxon>
        <taxon>Flavobacteriales</taxon>
        <taxon>Weeksellaceae</taxon>
        <taxon>Chryseobacterium group</taxon>
        <taxon>Kaistella</taxon>
    </lineage>
</organism>
<evidence type="ECO:0000313" key="8">
    <source>
        <dbReference type="Proteomes" id="UP000185839"/>
    </source>
</evidence>
<dbReference type="SUPFAM" id="SSF103473">
    <property type="entry name" value="MFS general substrate transporter"/>
    <property type="match status" value="1"/>
</dbReference>
<dbReference type="OrthoDB" id="7584869at2"/>
<keyword evidence="5 6" id="KW-0472">Membrane</keyword>
<evidence type="ECO:0000256" key="3">
    <source>
        <dbReference type="ARBA" id="ARBA00022692"/>
    </source>
</evidence>
<keyword evidence="2" id="KW-0813">Transport</keyword>
<feature type="transmembrane region" description="Helical" evidence="6">
    <location>
        <begin position="49"/>
        <end position="69"/>
    </location>
</feature>
<protein>
    <submittedName>
        <fullName evidence="7">Maltose/moltooligosaccharide transporter</fullName>
    </submittedName>
</protein>
<comment type="subcellular location">
    <subcellularLocation>
        <location evidence="1">Membrane</location>
        <topology evidence="1">Multi-pass membrane protein</topology>
    </subcellularLocation>
</comment>
<sequence>MNIKKPTLNIFQIFNMNFGFLGLQFSFALQQTNMSPIYRYLGADENNAILWLAGPITGLIIQPIIGAWSDHTWSKNWGRRKPFFLFGAIIASIALFLMPQSSALWMAVSLLWILDAANNITMEPYRAFVADKLPTKQHSLGFITQSFFTGLGSTLANFTPAILITLGLVGINEIEANGIPKTVYWAFSIGAVVTIASILFSMFTTKEIPPTDEELAHIVAKKEGRSIFALVFSEMKLAFAEMPKVMIQLIPVKFFTWFAMFCYWQSITDGLALSLFNTKDVHSELYKQAGVLTGNVNGTYNIICFLSAFFLVPVARKLGAGVTHFISLTLAGIAIFFMSSYSNDAILFSIPNIFSGGVIPVSQIYLISLGLGIGWASMLSMPYSMLSSALPSNRIGIYMGIFNMFIVLPMLIQTLTMDFVMENFLGNNKIHELQLAGVFLILGGICTLFVKKHQPSETV</sequence>
<keyword evidence="8" id="KW-1185">Reference proteome</keyword>
<evidence type="ECO:0000256" key="5">
    <source>
        <dbReference type="ARBA" id="ARBA00023136"/>
    </source>
</evidence>
<feature type="transmembrane region" description="Helical" evidence="6">
    <location>
        <begin position="395"/>
        <end position="413"/>
    </location>
</feature>
<dbReference type="RefSeq" id="WP_076386809.1">
    <property type="nucleotide sequence ID" value="NZ_FTOI01000005.1"/>
</dbReference>
<dbReference type="PANTHER" id="PTHR19432:SF35">
    <property type="entry name" value="SOLUTE CARRIER FAMILY 45 MEMBER 3 ISOFORM X1"/>
    <property type="match status" value="1"/>
</dbReference>
<dbReference type="Pfam" id="PF07690">
    <property type="entry name" value="MFS_1"/>
    <property type="match status" value="1"/>
</dbReference>
<reference evidence="8" key="1">
    <citation type="submission" date="2017-01" db="EMBL/GenBank/DDBJ databases">
        <authorList>
            <person name="Varghese N."/>
            <person name="Submissions S."/>
        </authorList>
    </citation>
    <scope>NUCLEOTIDE SEQUENCE [LARGE SCALE GENOMIC DNA]</scope>
    <source>
        <strain evidence="8">DSM 23145</strain>
    </source>
</reference>
<evidence type="ECO:0000256" key="6">
    <source>
        <dbReference type="SAM" id="Phobius"/>
    </source>
</evidence>
<gene>
    <name evidence="7" type="ORF">SAMN05421789_105181</name>
</gene>
<evidence type="ECO:0000256" key="2">
    <source>
        <dbReference type="ARBA" id="ARBA00022448"/>
    </source>
</evidence>
<feature type="transmembrane region" description="Helical" evidence="6">
    <location>
        <begin position="254"/>
        <end position="276"/>
    </location>
</feature>
<dbReference type="InterPro" id="IPR011701">
    <property type="entry name" value="MFS"/>
</dbReference>
<dbReference type="Gene3D" id="1.20.1250.20">
    <property type="entry name" value="MFS general substrate transporter like domains"/>
    <property type="match status" value="2"/>
</dbReference>
<evidence type="ECO:0000313" key="7">
    <source>
        <dbReference type="EMBL" id="SIS74345.1"/>
    </source>
</evidence>
<dbReference type="AlphaFoldDB" id="A0A1N7LKH3"/>
<feature type="transmembrane region" description="Helical" evidence="6">
    <location>
        <begin position="322"/>
        <end position="342"/>
    </location>
</feature>
<feature type="transmembrane region" description="Helical" evidence="6">
    <location>
        <begin position="362"/>
        <end position="383"/>
    </location>
</feature>
<feature type="transmembrane region" description="Helical" evidence="6">
    <location>
        <begin position="142"/>
        <end position="171"/>
    </location>
</feature>
<accession>A0A1N7LKH3</accession>
<dbReference type="InterPro" id="IPR036259">
    <property type="entry name" value="MFS_trans_sf"/>
</dbReference>
<name>A0A1N7LKH3_9FLAO</name>
<dbReference type="EMBL" id="FTOI01000005">
    <property type="protein sequence ID" value="SIS74345.1"/>
    <property type="molecule type" value="Genomic_DNA"/>
</dbReference>
<keyword evidence="4 6" id="KW-1133">Transmembrane helix</keyword>
<dbReference type="GO" id="GO:0016020">
    <property type="term" value="C:membrane"/>
    <property type="evidence" value="ECO:0007669"/>
    <property type="project" value="UniProtKB-SubCell"/>
</dbReference>
<feature type="transmembrane region" description="Helical" evidence="6">
    <location>
        <begin position="183"/>
        <end position="203"/>
    </location>
</feature>
<feature type="transmembrane region" description="Helical" evidence="6">
    <location>
        <begin position="81"/>
        <end position="98"/>
    </location>
</feature>
<dbReference type="STRING" id="713588.SAMN05421789_105181"/>
<evidence type="ECO:0000256" key="4">
    <source>
        <dbReference type="ARBA" id="ARBA00022989"/>
    </source>
</evidence>
<evidence type="ECO:0000256" key="1">
    <source>
        <dbReference type="ARBA" id="ARBA00004141"/>
    </source>
</evidence>
<keyword evidence="3 6" id="KW-0812">Transmembrane</keyword>
<dbReference type="Proteomes" id="UP000185839">
    <property type="component" value="Unassembled WGS sequence"/>
</dbReference>
<dbReference type="PANTHER" id="PTHR19432">
    <property type="entry name" value="SUGAR TRANSPORTER"/>
    <property type="match status" value="1"/>
</dbReference>
<proteinExistence type="predicted"/>